<keyword evidence="7 11" id="KW-0472">Membrane</keyword>
<dbReference type="FunCoup" id="A0A7J8IDM4">
    <property type="interactions" value="1850"/>
</dbReference>
<comment type="subcellular location">
    <subcellularLocation>
        <location evidence="1">Endoplasmic reticulum membrane</location>
        <topology evidence="1">Single-pass type I membrane protein</topology>
    </subcellularLocation>
    <subcellularLocation>
        <location evidence="8">Membrane</location>
        <topology evidence="8">Single-pass type I membrane protein</topology>
    </subcellularLocation>
</comment>
<evidence type="ECO:0000313" key="13">
    <source>
        <dbReference type="EMBL" id="KAF6482418.1"/>
    </source>
</evidence>
<name>A0A7J8IDM4_MOLMO</name>
<dbReference type="SMART" id="SM01190">
    <property type="entry name" value="EMP24_GP25L"/>
    <property type="match status" value="1"/>
</dbReference>
<keyword evidence="14" id="KW-1185">Reference proteome</keyword>
<evidence type="ECO:0000256" key="10">
    <source>
        <dbReference type="SAM" id="MobiDB-lite"/>
    </source>
</evidence>
<dbReference type="InParanoid" id="A0A7J8IDM4"/>
<evidence type="ECO:0000313" key="14">
    <source>
        <dbReference type="Proteomes" id="UP000550707"/>
    </source>
</evidence>
<feature type="coiled-coil region" evidence="9">
    <location>
        <begin position="154"/>
        <end position="181"/>
    </location>
</feature>
<evidence type="ECO:0000256" key="4">
    <source>
        <dbReference type="ARBA" id="ARBA00022729"/>
    </source>
</evidence>
<evidence type="ECO:0000256" key="6">
    <source>
        <dbReference type="ARBA" id="ARBA00022989"/>
    </source>
</evidence>
<dbReference type="AlphaFoldDB" id="A0A7J8IDM4"/>
<dbReference type="PANTHER" id="PTHR22811">
    <property type="entry name" value="TRANSMEMBRANE EMP24 DOMAIN-CONTAINING PROTEIN"/>
    <property type="match status" value="1"/>
</dbReference>
<evidence type="ECO:0000256" key="8">
    <source>
        <dbReference type="RuleBase" id="RU003827"/>
    </source>
</evidence>
<evidence type="ECO:0000256" key="9">
    <source>
        <dbReference type="SAM" id="Coils"/>
    </source>
</evidence>
<feature type="domain" description="GOLD" evidence="12">
    <location>
        <begin position="47"/>
        <end position="145"/>
    </location>
</feature>
<reference evidence="13 14" key="1">
    <citation type="journal article" date="2020" name="Nature">
        <title>Six reference-quality genomes reveal evolution of bat adaptations.</title>
        <authorList>
            <person name="Jebb D."/>
            <person name="Huang Z."/>
            <person name="Pippel M."/>
            <person name="Hughes G.M."/>
            <person name="Lavrichenko K."/>
            <person name="Devanna P."/>
            <person name="Winkler S."/>
            <person name="Jermiin L.S."/>
            <person name="Skirmuntt E.C."/>
            <person name="Katzourakis A."/>
            <person name="Burkitt-Gray L."/>
            <person name="Ray D.A."/>
            <person name="Sullivan K.A.M."/>
            <person name="Roscito J.G."/>
            <person name="Kirilenko B.M."/>
            <person name="Davalos L.M."/>
            <person name="Corthals A.P."/>
            <person name="Power M.L."/>
            <person name="Jones G."/>
            <person name="Ransome R.D."/>
            <person name="Dechmann D.K.N."/>
            <person name="Locatelli A.G."/>
            <person name="Puechmaille S.J."/>
            <person name="Fedrigo O."/>
            <person name="Jarvis E.D."/>
            <person name="Hiller M."/>
            <person name="Vernes S.C."/>
            <person name="Myers E.W."/>
            <person name="Teeling E.C."/>
        </authorList>
    </citation>
    <scope>NUCLEOTIDE SEQUENCE [LARGE SCALE GENOMIC DNA]</scope>
    <source>
        <strain evidence="13">MMolMol1</strain>
        <tissue evidence="13">Muscle</tissue>
    </source>
</reference>
<dbReference type="Proteomes" id="UP000550707">
    <property type="component" value="Unassembled WGS sequence"/>
</dbReference>
<dbReference type="EMBL" id="JACASF010000004">
    <property type="protein sequence ID" value="KAF6482418.1"/>
    <property type="molecule type" value="Genomic_DNA"/>
</dbReference>
<organism evidence="13 14">
    <name type="scientific">Molossus molossus</name>
    <name type="common">Pallas' mastiff bat</name>
    <name type="synonym">Vespertilio molossus</name>
    <dbReference type="NCBI Taxonomy" id="27622"/>
    <lineage>
        <taxon>Eukaryota</taxon>
        <taxon>Metazoa</taxon>
        <taxon>Chordata</taxon>
        <taxon>Craniata</taxon>
        <taxon>Vertebrata</taxon>
        <taxon>Euteleostomi</taxon>
        <taxon>Mammalia</taxon>
        <taxon>Eutheria</taxon>
        <taxon>Laurasiatheria</taxon>
        <taxon>Chiroptera</taxon>
        <taxon>Yangochiroptera</taxon>
        <taxon>Molossidae</taxon>
        <taxon>Molossus</taxon>
    </lineage>
</organism>
<keyword evidence="4" id="KW-0732">Signal</keyword>
<keyword evidence="3 8" id="KW-0812">Transmembrane</keyword>
<evidence type="ECO:0000256" key="7">
    <source>
        <dbReference type="ARBA" id="ARBA00023136"/>
    </source>
</evidence>
<feature type="region of interest" description="Disordered" evidence="10">
    <location>
        <begin position="200"/>
        <end position="229"/>
    </location>
</feature>
<evidence type="ECO:0000256" key="2">
    <source>
        <dbReference type="ARBA" id="ARBA00007104"/>
    </source>
</evidence>
<dbReference type="InterPro" id="IPR015720">
    <property type="entry name" value="Emp24-like"/>
</dbReference>
<proteinExistence type="inferred from homology"/>
<keyword evidence="9" id="KW-0175">Coiled coil</keyword>
<accession>A0A7J8IDM4</accession>
<keyword evidence="6 11" id="KW-1133">Transmembrane helix</keyword>
<evidence type="ECO:0000256" key="1">
    <source>
        <dbReference type="ARBA" id="ARBA00004115"/>
    </source>
</evidence>
<keyword evidence="5" id="KW-0256">Endoplasmic reticulum</keyword>
<dbReference type="InterPro" id="IPR009038">
    <property type="entry name" value="GOLD_dom"/>
</dbReference>
<comment type="caution">
    <text evidence="13">The sequence shown here is derived from an EMBL/GenBank/DDBJ whole genome shotgun (WGS) entry which is preliminary data.</text>
</comment>
<evidence type="ECO:0000256" key="11">
    <source>
        <dbReference type="SAM" id="Phobius"/>
    </source>
</evidence>
<evidence type="ECO:0000256" key="5">
    <source>
        <dbReference type="ARBA" id="ARBA00022824"/>
    </source>
</evidence>
<sequence length="291" mass="32370">MAVEQCVRVVGPCPGVGMRWMVRTVLLLLWFAARGGALYFHIGETEKKCFIEEIPDETMVIGNYRTQLYDKQREEYQPATPGLGMFVEVKDPEDKVILARQYGSEGRFTFTSHTPGEHQICLHSNSTKFSLFAGGMLRVHLDIQVGEHANDYAEIAAKDKLSELQLRVRQLVEQVEQIQKEQNYQRVSGRCDISRASLKPRSWCSQPSSQAGGKGPPGTDFSGRRTGSQPWMFWRGEGSQACQAQAQLANTEQVVGQMLAPTPGLWAFCSNLLGAVEASRSPTGTSESQCY</sequence>
<evidence type="ECO:0000259" key="12">
    <source>
        <dbReference type="PROSITE" id="PS50866"/>
    </source>
</evidence>
<dbReference type="PROSITE" id="PS50866">
    <property type="entry name" value="GOLD"/>
    <property type="match status" value="1"/>
</dbReference>
<evidence type="ECO:0000256" key="3">
    <source>
        <dbReference type="ARBA" id="ARBA00022692"/>
    </source>
</evidence>
<feature type="transmembrane region" description="Helical" evidence="11">
    <location>
        <begin position="20"/>
        <end position="40"/>
    </location>
</feature>
<protein>
    <submittedName>
        <fullName evidence="13">Transmembrane p24 trafficking protein 9</fullName>
    </submittedName>
</protein>
<dbReference type="GO" id="GO:0005789">
    <property type="term" value="C:endoplasmic reticulum membrane"/>
    <property type="evidence" value="ECO:0007669"/>
    <property type="project" value="UniProtKB-SubCell"/>
</dbReference>
<gene>
    <name evidence="13" type="ORF">HJG59_018261</name>
</gene>
<comment type="similarity">
    <text evidence="2 8">Belongs to the EMP24/GP25L family.</text>
</comment>
<dbReference type="Pfam" id="PF01105">
    <property type="entry name" value="EMP24_GP25L"/>
    <property type="match status" value="1"/>
</dbReference>